<dbReference type="AlphaFoldDB" id="A0A7C3VEG6"/>
<evidence type="ECO:0000256" key="1">
    <source>
        <dbReference type="ARBA" id="ARBA00001946"/>
    </source>
</evidence>
<dbReference type="Pfam" id="PF01850">
    <property type="entry name" value="PIN"/>
    <property type="match status" value="1"/>
</dbReference>
<evidence type="ECO:0000256" key="5">
    <source>
        <dbReference type="ARBA" id="ARBA00022801"/>
    </source>
</evidence>
<keyword evidence="8" id="KW-0800">Toxin</keyword>
<accession>A0A7C3VEG6</accession>
<dbReference type="InterPro" id="IPR022907">
    <property type="entry name" value="VapC_family"/>
</dbReference>
<reference evidence="10" key="1">
    <citation type="journal article" date="2020" name="mSystems">
        <title>Genome- and Community-Level Interaction Insights into Carbon Utilization and Element Cycling Functions of Hydrothermarchaeota in Hydrothermal Sediment.</title>
        <authorList>
            <person name="Zhou Z."/>
            <person name="Liu Y."/>
            <person name="Xu W."/>
            <person name="Pan J."/>
            <person name="Luo Z.H."/>
            <person name="Li M."/>
        </authorList>
    </citation>
    <scope>NUCLEOTIDE SEQUENCE [LARGE SCALE GENOMIC DNA]</scope>
    <source>
        <strain evidence="10">SpSt-374</strain>
    </source>
</reference>
<dbReference type="CDD" id="cd18738">
    <property type="entry name" value="PIN_VapC4-5_FitB-like"/>
    <property type="match status" value="1"/>
</dbReference>
<evidence type="ECO:0000256" key="2">
    <source>
        <dbReference type="ARBA" id="ARBA00022649"/>
    </source>
</evidence>
<dbReference type="EMBL" id="DSPX01000013">
    <property type="protein sequence ID" value="HGF99351.1"/>
    <property type="molecule type" value="Genomic_DNA"/>
</dbReference>
<sequence>MISKYLFDTNILIYYFNGEPVLRPIFDEIQTGASRGFYCPLTWVELLCYPGLTKHQENEMREFLRILRSVSLTESVLDCATEIRRNRVKLADALVAACALNEGCQLVTRNVADFKRIDGLILVNPFDK</sequence>
<dbReference type="SUPFAM" id="SSF88723">
    <property type="entry name" value="PIN domain-like"/>
    <property type="match status" value="1"/>
</dbReference>
<comment type="caution">
    <text evidence="10">The sequence shown here is derived from an EMBL/GenBank/DDBJ whole genome shotgun (WGS) entry which is preliminary data.</text>
</comment>
<feature type="binding site" evidence="8">
    <location>
        <position position="8"/>
    </location>
    <ligand>
        <name>Mg(2+)</name>
        <dbReference type="ChEBI" id="CHEBI:18420"/>
    </ligand>
</feature>
<dbReference type="PANTHER" id="PTHR33653">
    <property type="entry name" value="RIBONUCLEASE VAPC2"/>
    <property type="match status" value="1"/>
</dbReference>
<evidence type="ECO:0000256" key="7">
    <source>
        <dbReference type="ARBA" id="ARBA00038093"/>
    </source>
</evidence>
<evidence type="ECO:0000256" key="6">
    <source>
        <dbReference type="ARBA" id="ARBA00022842"/>
    </source>
</evidence>
<evidence type="ECO:0000259" key="9">
    <source>
        <dbReference type="Pfam" id="PF01850"/>
    </source>
</evidence>
<keyword evidence="5 8" id="KW-0378">Hydrolase</keyword>
<dbReference type="HAMAP" id="MF_00265">
    <property type="entry name" value="VapC_Nob1"/>
    <property type="match status" value="1"/>
</dbReference>
<proteinExistence type="inferred from homology"/>
<feature type="binding site" evidence="8">
    <location>
        <position position="92"/>
    </location>
    <ligand>
        <name>Mg(2+)</name>
        <dbReference type="ChEBI" id="CHEBI:18420"/>
    </ligand>
</feature>
<dbReference type="EC" id="3.1.-.-" evidence="8"/>
<keyword evidence="3 8" id="KW-0540">Nuclease</keyword>
<dbReference type="GO" id="GO:0016787">
    <property type="term" value="F:hydrolase activity"/>
    <property type="evidence" value="ECO:0007669"/>
    <property type="project" value="UniProtKB-KW"/>
</dbReference>
<comment type="function">
    <text evidence="8">Toxic component of a toxin-antitoxin (TA) system. An RNase.</text>
</comment>
<dbReference type="Gene3D" id="3.40.50.1010">
    <property type="entry name" value="5'-nuclease"/>
    <property type="match status" value="1"/>
</dbReference>
<dbReference type="GO" id="GO:0004540">
    <property type="term" value="F:RNA nuclease activity"/>
    <property type="evidence" value="ECO:0007669"/>
    <property type="project" value="InterPro"/>
</dbReference>
<keyword evidence="2 8" id="KW-1277">Toxin-antitoxin system</keyword>
<protein>
    <recommendedName>
        <fullName evidence="8">Ribonuclease VapC</fullName>
        <shortName evidence="8">RNase VapC</shortName>
        <ecNumber evidence="8">3.1.-.-</ecNumber>
    </recommendedName>
    <alternativeName>
        <fullName evidence="8">Toxin VapC</fullName>
    </alternativeName>
</protein>
<keyword evidence="4 8" id="KW-0479">Metal-binding</keyword>
<keyword evidence="6 8" id="KW-0460">Magnesium</keyword>
<dbReference type="GO" id="GO:0000287">
    <property type="term" value="F:magnesium ion binding"/>
    <property type="evidence" value="ECO:0007669"/>
    <property type="project" value="UniProtKB-UniRule"/>
</dbReference>
<organism evidence="10">
    <name type="scientific">Planktothricoides sp. SpSt-374</name>
    <dbReference type="NCBI Taxonomy" id="2282167"/>
    <lineage>
        <taxon>Bacteria</taxon>
        <taxon>Bacillati</taxon>
        <taxon>Cyanobacteriota</taxon>
        <taxon>Cyanophyceae</taxon>
        <taxon>Oscillatoriophycideae</taxon>
        <taxon>Oscillatoriales</taxon>
        <taxon>Oscillatoriaceae</taxon>
        <taxon>Planktothricoides</taxon>
    </lineage>
</organism>
<evidence type="ECO:0000313" key="10">
    <source>
        <dbReference type="EMBL" id="HGF99351.1"/>
    </source>
</evidence>
<dbReference type="InterPro" id="IPR050556">
    <property type="entry name" value="Type_II_TA_system_RNase"/>
</dbReference>
<comment type="similarity">
    <text evidence="7 8">Belongs to the PINc/VapC protein family.</text>
</comment>
<dbReference type="InterPro" id="IPR029060">
    <property type="entry name" value="PIN-like_dom_sf"/>
</dbReference>
<dbReference type="GO" id="GO:0090729">
    <property type="term" value="F:toxin activity"/>
    <property type="evidence" value="ECO:0007669"/>
    <property type="project" value="UniProtKB-KW"/>
</dbReference>
<evidence type="ECO:0000256" key="3">
    <source>
        <dbReference type="ARBA" id="ARBA00022722"/>
    </source>
</evidence>
<evidence type="ECO:0000256" key="8">
    <source>
        <dbReference type="HAMAP-Rule" id="MF_00265"/>
    </source>
</evidence>
<dbReference type="InterPro" id="IPR002716">
    <property type="entry name" value="PIN_dom"/>
</dbReference>
<dbReference type="PANTHER" id="PTHR33653:SF1">
    <property type="entry name" value="RIBONUCLEASE VAPC2"/>
    <property type="match status" value="1"/>
</dbReference>
<feature type="domain" description="PIN" evidence="9">
    <location>
        <begin position="5"/>
        <end position="119"/>
    </location>
</feature>
<name>A0A7C3VEG6_9CYAN</name>
<gene>
    <name evidence="8" type="primary">vapC</name>
    <name evidence="10" type="ORF">ENR15_01425</name>
</gene>
<comment type="cofactor">
    <cofactor evidence="1 8">
        <name>Mg(2+)</name>
        <dbReference type="ChEBI" id="CHEBI:18420"/>
    </cofactor>
</comment>
<evidence type="ECO:0000256" key="4">
    <source>
        <dbReference type="ARBA" id="ARBA00022723"/>
    </source>
</evidence>